<dbReference type="EMBL" id="MSDU01000003">
    <property type="protein sequence ID" value="OLN24219.1"/>
    <property type="molecule type" value="Genomic_DNA"/>
</dbReference>
<feature type="transmembrane region" description="Helical" evidence="1">
    <location>
        <begin position="64"/>
        <end position="82"/>
    </location>
</feature>
<proteinExistence type="predicted"/>
<comment type="caution">
    <text evidence="2">The sequence shown here is derived from an EMBL/GenBank/DDBJ whole genome shotgun (WGS) entry which is preliminary data.</text>
</comment>
<protein>
    <submittedName>
        <fullName evidence="2">Uncharacterized protein</fullName>
    </submittedName>
</protein>
<gene>
    <name evidence="2" type="ORF">BTO30_02080</name>
</gene>
<feature type="transmembrane region" description="Helical" evidence="1">
    <location>
        <begin position="6"/>
        <end position="24"/>
    </location>
</feature>
<name>A0A1Q8QA49_9BACI</name>
<dbReference type="AlphaFoldDB" id="A0A1Q8QA49"/>
<accession>A0A1Q8QA49</accession>
<sequence length="101" mass="11659">MLIAALFALLFFVRIMIFLENVIADTVIKNILILSCGIPLVFLILFIPYNVWALAGHSYDWDGVYLFGWTFILTVILFFTYYGKRKKSSASWTAPRMLDII</sequence>
<reference evidence="2 3" key="1">
    <citation type="submission" date="2016-12" db="EMBL/GenBank/DDBJ databases">
        <title>Domibacillus antri genome sequencing.</title>
        <authorList>
            <person name="Verma A."/>
            <person name="Krishnamurthi S."/>
        </authorList>
    </citation>
    <scope>NUCLEOTIDE SEQUENCE [LARGE SCALE GENOMIC DNA]</scope>
    <source>
        <strain evidence="2 3">XD80</strain>
    </source>
</reference>
<organism evidence="2 3">
    <name type="scientific">Domibacillus antri</name>
    <dbReference type="NCBI Taxonomy" id="1714264"/>
    <lineage>
        <taxon>Bacteria</taxon>
        <taxon>Bacillati</taxon>
        <taxon>Bacillota</taxon>
        <taxon>Bacilli</taxon>
        <taxon>Bacillales</taxon>
        <taxon>Bacillaceae</taxon>
        <taxon>Domibacillus</taxon>
    </lineage>
</organism>
<dbReference type="Proteomes" id="UP000185568">
    <property type="component" value="Unassembled WGS sequence"/>
</dbReference>
<evidence type="ECO:0000256" key="1">
    <source>
        <dbReference type="SAM" id="Phobius"/>
    </source>
</evidence>
<evidence type="ECO:0000313" key="3">
    <source>
        <dbReference type="Proteomes" id="UP000185568"/>
    </source>
</evidence>
<keyword evidence="1" id="KW-0472">Membrane</keyword>
<keyword evidence="3" id="KW-1185">Reference proteome</keyword>
<feature type="transmembrane region" description="Helical" evidence="1">
    <location>
        <begin position="31"/>
        <end position="52"/>
    </location>
</feature>
<keyword evidence="1" id="KW-1133">Transmembrane helix</keyword>
<keyword evidence="1" id="KW-0812">Transmembrane</keyword>
<evidence type="ECO:0000313" key="2">
    <source>
        <dbReference type="EMBL" id="OLN24219.1"/>
    </source>
</evidence>